<dbReference type="GO" id="GO:0005524">
    <property type="term" value="F:ATP binding"/>
    <property type="evidence" value="ECO:0007669"/>
    <property type="project" value="InterPro"/>
</dbReference>
<accession>A0A1C2IXY7</accession>
<protein>
    <submittedName>
        <fullName evidence="2">Chromosome segregation protein SMC</fullName>
    </submittedName>
</protein>
<dbReference type="PANTHER" id="PTHR32182">
    <property type="entry name" value="DNA REPLICATION AND REPAIR PROTEIN RECF"/>
    <property type="match status" value="1"/>
</dbReference>
<dbReference type="PIRSF" id="PIRSF029347">
    <property type="entry name" value="RecF"/>
    <property type="match status" value="1"/>
</dbReference>
<dbReference type="PANTHER" id="PTHR32182:SF22">
    <property type="entry name" value="ATP-DEPENDENT ENDONUCLEASE, OLD FAMILY-RELATED"/>
    <property type="match status" value="1"/>
</dbReference>
<dbReference type="EMBL" id="LWSA01000129">
    <property type="protein sequence ID" value="OCX72855.1"/>
    <property type="molecule type" value="Genomic_DNA"/>
</dbReference>
<dbReference type="RefSeq" id="WP_024894325.1">
    <property type="nucleotide sequence ID" value="NZ_JAAOMO010000055.1"/>
</dbReference>
<dbReference type="OrthoDB" id="5468457at2"/>
<dbReference type="GeneID" id="60697964"/>
<keyword evidence="5" id="KW-1185">Reference proteome</keyword>
<sequence>MIRSVQIDGFKSIVSQTIELGRVNCFIGANGVGKSNILEAIGVLGAAASGKVDDESLLRRGVRPGVPRLYKTSFESASVPVHIGLSAESGSNANTASYRVSLLNPLDNPEPAWSFKTERLTSGNDEIVSDGVRNRRNLTPTAGLAALKLVEVPTDSPAAELMQRLQNFSIYSPNTPTLRAMVSDPQSRNPVGLAGGRLAEGFAEFRKSVLDSDDELLDSVFELVDWVADIQTTSSAGSLLSPSVARTKEVLKFTDRFMRKSRNTLTAYDASEGALYVLFCAILCLSPHAPKLFAIDNLDQALNPRLVGRLTAKLSGWLARGDAQRQLLFTAHNPAVLDGLDLTDSEIRLFAVERNSEGYTVVRRIEISAELRAMNEQYPLSRLWLMGNLGAMPNV</sequence>
<dbReference type="EMBL" id="LWRY01000253">
    <property type="protein sequence ID" value="OCX68712.1"/>
    <property type="molecule type" value="Genomic_DNA"/>
</dbReference>
<feature type="domain" description="ATPase AAA-type core" evidence="1">
    <location>
        <begin position="23"/>
        <end position="338"/>
    </location>
</feature>
<organism evidence="2 5">
    <name type="scientific">Acidithiobacillus thiooxidans</name>
    <name type="common">Thiobacillus thiooxidans</name>
    <dbReference type="NCBI Taxonomy" id="930"/>
    <lineage>
        <taxon>Bacteria</taxon>
        <taxon>Pseudomonadati</taxon>
        <taxon>Pseudomonadota</taxon>
        <taxon>Acidithiobacillia</taxon>
        <taxon>Acidithiobacillales</taxon>
        <taxon>Acidithiobacillaceae</taxon>
        <taxon>Acidithiobacillus</taxon>
    </lineage>
</organism>
<proteinExistence type="predicted"/>
<dbReference type="GO" id="GO:0006302">
    <property type="term" value="P:double-strand break repair"/>
    <property type="evidence" value="ECO:0007669"/>
    <property type="project" value="TreeGrafter"/>
</dbReference>
<comment type="caution">
    <text evidence="2">The sequence shown here is derived from an EMBL/GenBank/DDBJ whole genome shotgun (WGS) entry which is preliminary data.</text>
</comment>
<dbReference type="STRING" id="930.GCA_002079865_02948"/>
<name>A0A1C2IXY7_ACITH</name>
<dbReference type="eggNOG" id="COG4637">
    <property type="taxonomic scope" value="Bacteria"/>
</dbReference>
<dbReference type="GO" id="GO:0000731">
    <property type="term" value="P:DNA synthesis involved in DNA repair"/>
    <property type="evidence" value="ECO:0007669"/>
    <property type="project" value="TreeGrafter"/>
</dbReference>
<dbReference type="InterPro" id="IPR003959">
    <property type="entry name" value="ATPase_AAA_core"/>
</dbReference>
<evidence type="ECO:0000313" key="5">
    <source>
        <dbReference type="Proteomes" id="UP000095008"/>
    </source>
</evidence>
<dbReference type="Proteomes" id="UP000094893">
    <property type="component" value="Unassembled WGS sequence"/>
</dbReference>
<dbReference type="Pfam" id="PF13304">
    <property type="entry name" value="AAA_21"/>
    <property type="match status" value="1"/>
</dbReference>
<dbReference type="SUPFAM" id="SSF52540">
    <property type="entry name" value="P-loop containing nucleoside triphosphate hydrolases"/>
    <property type="match status" value="1"/>
</dbReference>
<evidence type="ECO:0000313" key="2">
    <source>
        <dbReference type="EMBL" id="OCX68712.1"/>
    </source>
</evidence>
<dbReference type="Proteomes" id="UP000095008">
    <property type="component" value="Unassembled WGS sequence"/>
</dbReference>
<evidence type="ECO:0000313" key="4">
    <source>
        <dbReference type="Proteomes" id="UP000094893"/>
    </source>
</evidence>
<dbReference type="GO" id="GO:0016887">
    <property type="term" value="F:ATP hydrolysis activity"/>
    <property type="evidence" value="ECO:0007669"/>
    <property type="project" value="InterPro"/>
</dbReference>
<evidence type="ECO:0000313" key="3">
    <source>
        <dbReference type="EMBL" id="OCX72855.1"/>
    </source>
</evidence>
<reference evidence="2 4" key="1">
    <citation type="journal article" date="2016" name="Int. J. Mol. Sci.">
        <title>Comparative genomics of the extreme acidophile Acidithiobacillus thiooxidans reveals intraspecific divergence and niche adaptation.</title>
        <authorList>
            <person name="Zhang X."/>
            <person name="Feng X."/>
            <person name="Tao J."/>
            <person name="Ma L."/>
            <person name="Xiao Y."/>
            <person name="Liang Y."/>
            <person name="Liu X."/>
            <person name="Yin H."/>
        </authorList>
    </citation>
    <scope>NUCLEOTIDE SEQUENCE [LARGE SCALE GENOMIC DNA]</scope>
    <source>
        <strain evidence="3 4">A02</strain>
        <strain evidence="2">DXS-W</strain>
    </source>
</reference>
<evidence type="ECO:0000259" key="1">
    <source>
        <dbReference type="Pfam" id="PF13304"/>
    </source>
</evidence>
<gene>
    <name evidence="2" type="ORF">A6M23_17360</name>
    <name evidence="3" type="ORF">A6P07_09275</name>
</gene>
<dbReference type="InterPro" id="IPR014555">
    <property type="entry name" value="RecF-like"/>
</dbReference>
<dbReference type="AlphaFoldDB" id="A0A1C2IXY7"/>
<dbReference type="Gene3D" id="3.40.50.300">
    <property type="entry name" value="P-loop containing nucleotide triphosphate hydrolases"/>
    <property type="match status" value="1"/>
</dbReference>
<dbReference type="InterPro" id="IPR027417">
    <property type="entry name" value="P-loop_NTPase"/>
</dbReference>